<dbReference type="PANTHER" id="PTHR12215">
    <property type="entry name" value="PHOSPHOPANTETHEINE TRANSFERASE"/>
    <property type="match status" value="1"/>
</dbReference>
<evidence type="ECO:0000259" key="4">
    <source>
        <dbReference type="Pfam" id="PF22624"/>
    </source>
</evidence>
<protein>
    <recommendedName>
        <fullName evidence="1">holo-[acyl-carrier-protein] synthase</fullName>
        <ecNumber evidence="1">2.7.8.7</ecNumber>
    </recommendedName>
</protein>
<dbReference type="EC" id="2.7.8.7" evidence="1"/>
<dbReference type="GO" id="GO:0019878">
    <property type="term" value="P:lysine biosynthetic process via aminoadipic acid"/>
    <property type="evidence" value="ECO:0007669"/>
    <property type="project" value="TreeGrafter"/>
</dbReference>
<dbReference type="AlphaFoldDB" id="A0A0H5RUD5"/>
<sequence length="282" mass="32349">RNFPSDYVMTDILYCTRISDSMVDDEAWIMEALQSISASERQRVLRYSHAPDRLRSVIGRLQIRIGLSKLSGVDHRELIFDRSTFGKPVLVSPQVNVSFNVSHHSWWVMMAGSLDHHVGCDIVNIDDAGNDQHLLESMQSCLAPSELEVIYQWTSPIQRNVQFLVLWALKESYLKAIGIGLQMEMRRLEFYIPDNRSCTDPDEECDDVIICPRSMLQSYRLRCDGAVMNDWCFYLYRLDKTHIASVATCPFITPRPNSSNFDAFTLIEHLSSCDLLLPHLSP</sequence>
<dbReference type="GO" id="GO:0000287">
    <property type="term" value="F:magnesium ion binding"/>
    <property type="evidence" value="ECO:0007669"/>
    <property type="project" value="InterPro"/>
</dbReference>
<dbReference type="GO" id="GO:0008897">
    <property type="term" value="F:holo-[acyl-carrier-protein] synthase activity"/>
    <property type="evidence" value="ECO:0007669"/>
    <property type="project" value="UniProtKB-EC"/>
</dbReference>
<keyword evidence="2" id="KW-0808">Transferase</keyword>
<evidence type="ECO:0000256" key="1">
    <source>
        <dbReference type="ARBA" id="ARBA00013172"/>
    </source>
</evidence>
<evidence type="ECO:0000313" key="5">
    <source>
        <dbReference type="EMBL" id="CRZ12334.1"/>
    </source>
</evidence>
<feature type="domain" description="4'-phosphopantetheinyl transferase" evidence="3">
    <location>
        <begin position="118"/>
        <end position="197"/>
    </location>
</feature>
<name>A0A0H5RUD5_9EUKA</name>
<evidence type="ECO:0000259" key="3">
    <source>
        <dbReference type="Pfam" id="PF01648"/>
    </source>
</evidence>
<dbReference type="InterPro" id="IPR008278">
    <property type="entry name" value="4-PPantetheinyl_Trfase_dom"/>
</dbReference>
<dbReference type="Gene3D" id="3.90.470.20">
    <property type="entry name" value="4'-phosphopantetheinyl transferase domain"/>
    <property type="match status" value="2"/>
</dbReference>
<feature type="domain" description="4'-phosphopantetheinyl transferase N-terminal" evidence="4">
    <location>
        <begin position="30"/>
        <end position="113"/>
    </location>
</feature>
<dbReference type="Pfam" id="PF01648">
    <property type="entry name" value="ACPS"/>
    <property type="match status" value="1"/>
</dbReference>
<dbReference type="InterPro" id="IPR055066">
    <property type="entry name" value="AASDHPPT_N"/>
</dbReference>
<evidence type="ECO:0000256" key="2">
    <source>
        <dbReference type="ARBA" id="ARBA00022679"/>
    </source>
</evidence>
<accession>A0A0H5RUD5</accession>
<dbReference type="EMBL" id="HACM01011892">
    <property type="protein sequence ID" value="CRZ12334.1"/>
    <property type="molecule type" value="Transcribed_RNA"/>
</dbReference>
<proteinExistence type="predicted"/>
<dbReference type="GO" id="GO:0005829">
    <property type="term" value="C:cytosol"/>
    <property type="evidence" value="ECO:0007669"/>
    <property type="project" value="TreeGrafter"/>
</dbReference>
<dbReference type="InterPro" id="IPR037143">
    <property type="entry name" value="4-PPantetheinyl_Trfase_dom_sf"/>
</dbReference>
<dbReference type="SUPFAM" id="SSF56214">
    <property type="entry name" value="4'-phosphopantetheinyl transferase"/>
    <property type="match status" value="2"/>
</dbReference>
<dbReference type="InterPro" id="IPR050559">
    <property type="entry name" value="P-Pant_transferase_sf"/>
</dbReference>
<feature type="non-terminal residue" evidence="5">
    <location>
        <position position="1"/>
    </location>
</feature>
<reference evidence="5" key="1">
    <citation type="submission" date="2015-04" db="EMBL/GenBank/DDBJ databases">
        <title>The genome sequence of the plant pathogenic Rhizarian Plasmodiophora brassicae reveals insights in its biotrophic life cycle and the origin of chitin synthesis.</title>
        <authorList>
            <person name="Schwelm A."/>
            <person name="Fogelqvist J."/>
            <person name="Knaust A."/>
            <person name="Julke S."/>
            <person name="Lilja T."/>
            <person name="Dhandapani V."/>
            <person name="Bonilla-Rosso G."/>
            <person name="Karlsson M."/>
            <person name="Shevchenko A."/>
            <person name="Choi S.R."/>
            <person name="Kim H.G."/>
            <person name="Park J.Y."/>
            <person name="Lim Y.P."/>
            <person name="Ludwig-Muller J."/>
            <person name="Dixelius C."/>
        </authorList>
    </citation>
    <scope>NUCLEOTIDE SEQUENCE</scope>
    <source>
        <tissue evidence="5">Potato root galls</tissue>
    </source>
</reference>
<dbReference type="PANTHER" id="PTHR12215:SF10">
    <property type="entry name" value="L-AMINOADIPATE-SEMIALDEHYDE DEHYDROGENASE-PHOSPHOPANTETHEINYL TRANSFERASE"/>
    <property type="match status" value="1"/>
</dbReference>
<dbReference type="Pfam" id="PF22624">
    <property type="entry name" value="AASDHPPT_N"/>
    <property type="match status" value="1"/>
</dbReference>
<organism evidence="5">
    <name type="scientific">Spongospora subterranea</name>
    <dbReference type="NCBI Taxonomy" id="70186"/>
    <lineage>
        <taxon>Eukaryota</taxon>
        <taxon>Sar</taxon>
        <taxon>Rhizaria</taxon>
        <taxon>Endomyxa</taxon>
        <taxon>Phytomyxea</taxon>
        <taxon>Plasmodiophorida</taxon>
        <taxon>Plasmodiophoridae</taxon>
        <taxon>Spongospora</taxon>
    </lineage>
</organism>